<dbReference type="EMBL" id="JBBWUH010000007">
    <property type="protein sequence ID" value="KAK8161980.1"/>
    <property type="molecule type" value="Genomic_DNA"/>
</dbReference>
<feature type="region of interest" description="Disordered" evidence="1">
    <location>
        <begin position="10"/>
        <end position="38"/>
    </location>
</feature>
<dbReference type="Pfam" id="PF16761">
    <property type="entry name" value="Clr2_transil"/>
    <property type="match status" value="1"/>
</dbReference>
<dbReference type="PANTHER" id="PTHR38046:SF1">
    <property type="entry name" value="CRYPTIC LOCI REGULATOR 2"/>
    <property type="match status" value="1"/>
</dbReference>
<dbReference type="Proteomes" id="UP001456524">
    <property type="component" value="Unassembled WGS sequence"/>
</dbReference>
<feature type="compositionally biased region" description="Low complexity" evidence="1">
    <location>
        <begin position="184"/>
        <end position="201"/>
    </location>
</feature>
<evidence type="ECO:0000313" key="5">
    <source>
        <dbReference type="Proteomes" id="UP001456524"/>
    </source>
</evidence>
<name>A0ABR1XP42_9PEZI</name>
<dbReference type="PANTHER" id="PTHR38046">
    <property type="entry name" value="CRYPTIC LOCI REGULATOR 2"/>
    <property type="match status" value="1"/>
</dbReference>
<feature type="domain" description="Cryptic loci regulator 2 C-terminal" evidence="2">
    <location>
        <begin position="418"/>
        <end position="538"/>
    </location>
</feature>
<feature type="domain" description="Cryptic loci regulator 2 N-terminal" evidence="3">
    <location>
        <begin position="83"/>
        <end position="167"/>
    </location>
</feature>
<feature type="compositionally biased region" description="Basic and acidic residues" evidence="1">
    <location>
        <begin position="585"/>
        <end position="606"/>
    </location>
</feature>
<dbReference type="InterPro" id="IPR038986">
    <property type="entry name" value="Clr2"/>
</dbReference>
<keyword evidence="5" id="KW-1185">Reference proteome</keyword>
<comment type="caution">
    <text evidence="4">The sequence shown here is derived from an EMBL/GenBank/DDBJ whole genome shotgun (WGS) entry which is preliminary data.</text>
</comment>
<dbReference type="Pfam" id="PF10383">
    <property type="entry name" value="Clr2"/>
    <property type="match status" value="1"/>
</dbReference>
<feature type="region of interest" description="Disordered" evidence="1">
    <location>
        <begin position="562"/>
        <end position="612"/>
    </location>
</feature>
<evidence type="ECO:0000259" key="2">
    <source>
        <dbReference type="Pfam" id="PF10383"/>
    </source>
</evidence>
<evidence type="ECO:0000256" key="1">
    <source>
        <dbReference type="SAM" id="MobiDB-lite"/>
    </source>
</evidence>
<proteinExistence type="predicted"/>
<evidence type="ECO:0000313" key="4">
    <source>
        <dbReference type="EMBL" id="KAK8161980.1"/>
    </source>
</evidence>
<dbReference type="InterPro" id="IPR031915">
    <property type="entry name" value="Clr2_N"/>
</dbReference>
<sequence length="680" mass="75938">MAPFHPLYIRRSDGRAVTGEKKKERNEPTPEQLNQKPDAKGVCDYYRLIEDDEPKNVDWRRKLGGMLLRELAQSGEHQHKAAILAQLPENYRLFEHIKSRTHDGDPQSKRASKNHAGGGHDRQDAYLYGHPLGRKKRFRSPADFFPHLYWLATDKTGDPGNCTCKICCPEEFQEEKTAVKREATTPTPGPSQAATPAQSPANPRSGRRSPSVMIPRVNSIPAQNSSAQERPISQPAPAQRPAPQTQPPNPPQPLQQHRPTPLPVLPFADFHLDMRWNHLLFRPGEVVWHSRGDAWGLGVVIRRYLSETPNRGVERNYIIQPLSNPIEQLRPVHHSEERLLRPWLAWSPPPLTNEVLQNRPDVSFSNVDWQAVLNGQFGQGNAEVDGSILAAKAIDVSFTLHHLLNGTTRTNPQFEERHWGGIFLGAEKIWVGEPVRVRLDAPVSHPVLVIFDIVERVELGRPNPRSSIHVVGDLYTFMTTQPPPNSVMPPVDHLPTRMANDLILRNRCSVPAGRLSAWKLLKPHLALSLDSIRGRWYESSILLPMIQPEAEFNEARRRGTIDDVDPWLNGRGDSSGQPRVAGVRQPERRDALDRAVPDGTRIHDGLDPMSPAELASLTGVVPPSLAQAQPQPQPQGQPPAGFEGAPFGEMDVDMREFMNLDNDFTNLPPASGANGAMGWG</sequence>
<feature type="region of interest" description="Disordered" evidence="1">
    <location>
        <begin position="99"/>
        <end position="127"/>
    </location>
</feature>
<feature type="compositionally biased region" description="Pro residues" evidence="1">
    <location>
        <begin position="238"/>
        <end position="253"/>
    </location>
</feature>
<feature type="compositionally biased region" description="Basic and acidic residues" evidence="1">
    <location>
        <begin position="10"/>
        <end position="28"/>
    </location>
</feature>
<protein>
    <submittedName>
        <fullName evidence="4">Transcription-silencing protein Clr2-domain-containing protein</fullName>
    </submittedName>
</protein>
<feature type="region of interest" description="Disordered" evidence="1">
    <location>
        <begin position="178"/>
        <end position="262"/>
    </location>
</feature>
<dbReference type="InterPro" id="IPR018839">
    <property type="entry name" value="Tscrpt-silencing_Clr2_C"/>
</dbReference>
<feature type="compositionally biased region" description="Basic and acidic residues" evidence="1">
    <location>
        <begin position="99"/>
        <end position="108"/>
    </location>
</feature>
<gene>
    <name evidence="4" type="ORF">IWX90DRAFT_285544</name>
</gene>
<reference evidence="4 5" key="1">
    <citation type="journal article" date="2022" name="G3 (Bethesda)">
        <title>Enemy or ally: a genomic approach to elucidate the lifestyle of Phyllosticta citrichinaensis.</title>
        <authorList>
            <person name="Buijs V.A."/>
            <person name="Groenewald J.Z."/>
            <person name="Haridas S."/>
            <person name="LaButti K.M."/>
            <person name="Lipzen A."/>
            <person name="Martin F.M."/>
            <person name="Barry K."/>
            <person name="Grigoriev I.V."/>
            <person name="Crous P.W."/>
            <person name="Seidl M.F."/>
        </authorList>
    </citation>
    <scope>NUCLEOTIDE SEQUENCE [LARGE SCALE GENOMIC DNA]</scope>
    <source>
        <strain evidence="4 5">CBS 129764</strain>
    </source>
</reference>
<feature type="compositionally biased region" description="Low complexity" evidence="1">
    <location>
        <begin position="638"/>
        <end position="647"/>
    </location>
</feature>
<evidence type="ECO:0000259" key="3">
    <source>
        <dbReference type="Pfam" id="PF16761"/>
    </source>
</evidence>
<organism evidence="4 5">
    <name type="scientific">Phyllosticta citrichinensis</name>
    <dbReference type="NCBI Taxonomy" id="1130410"/>
    <lineage>
        <taxon>Eukaryota</taxon>
        <taxon>Fungi</taxon>
        <taxon>Dikarya</taxon>
        <taxon>Ascomycota</taxon>
        <taxon>Pezizomycotina</taxon>
        <taxon>Dothideomycetes</taxon>
        <taxon>Dothideomycetes incertae sedis</taxon>
        <taxon>Botryosphaeriales</taxon>
        <taxon>Phyllostictaceae</taxon>
        <taxon>Phyllosticta</taxon>
    </lineage>
</organism>
<feature type="region of interest" description="Disordered" evidence="1">
    <location>
        <begin position="624"/>
        <end position="647"/>
    </location>
</feature>
<accession>A0ABR1XP42</accession>